<evidence type="ECO:0000313" key="2">
    <source>
        <dbReference type="EMBL" id="GIY92335.1"/>
    </source>
</evidence>
<gene>
    <name evidence="2" type="ORF">CEXT_229461</name>
</gene>
<protein>
    <submittedName>
        <fullName evidence="2">Uncharacterized protein</fullName>
    </submittedName>
</protein>
<organism evidence="2 3">
    <name type="scientific">Caerostris extrusa</name>
    <name type="common">Bark spider</name>
    <name type="synonym">Caerostris bankana</name>
    <dbReference type="NCBI Taxonomy" id="172846"/>
    <lineage>
        <taxon>Eukaryota</taxon>
        <taxon>Metazoa</taxon>
        <taxon>Ecdysozoa</taxon>
        <taxon>Arthropoda</taxon>
        <taxon>Chelicerata</taxon>
        <taxon>Arachnida</taxon>
        <taxon>Araneae</taxon>
        <taxon>Araneomorphae</taxon>
        <taxon>Entelegynae</taxon>
        <taxon>Araneoidea</taxon>
        <taxon>Araneidae</taxon>
        <taxon>Caerostris</taxon>
    </lineage>
</organism>
<feature type="region of interest" description="Disordered" evidence="1">
    <location>
        <begin position="23"/>
        <end position="86"/>
    </location>
</feature>
<proteinExistence type="predicted"/>
<evidence type="ECO:0000313" key="3">
    <source>
        <dbReference type="Proteomes" id="UP001054945"/>
    </source>
</evidence>
<accession>A0AAV4XB56</accession>
<dbReference type="Proteomes" id="UP001054945">
    <property type="component" value="Unassembled WGS sequence"/>
</dbReference>
<dbReference type="AlphaFoldDB" id="A0AAV4XB56"/>
<dbReference type="EMBL" id="BPLR01000127">
    <property type="protein sequence ID" value="GIY92335.1"/>
    <property type="molecule type" value="Genomic_DNA"/>
</dbReference>
<sequence>MRKREFQGRDVPVKLNANIPEEEDYLGEGGNFKESMLNSRVPKLERDAGRSSGESHVQITPLYVPNSPSMGNEGRELLSSRSFRCT</sequence>
<name>A0AAV4XB56_CAEEX</name>
<reference evidence="2 3" key="1">
    <citation type="submission" date="2021-06" db="EMBL/GenBank/DDBJ databases">
        <title>Caerostris extrusa draft genome.</title>
        <authorList>
            <person name="Kono N."/>
            <person name="Arakawa K."/>
        </authorList>
    </citation>
    <scope>NUCLEOTIDE SEQUENCE [LARGE SCALE GENOMIC DNA]</scope>
</reference>
<keyword evidence="3" id="KW-1185">Reference proteome</keyword>
<comment type="caution">
    <text evidence="2">The sequence shown here is derived from an EMBL/GenBank/DDBJ whole genome shotgun (WGS) entry which is preliminary data.</text>
</comment>
<evidence type="ECO:0000256" key="1">
    <source>
        <dbReference type="SAM" id="MobiDB-lite"/>
    </source>
</evidence>